<accession>A0A9P3GE32</accession>
<evidence type="ECO:0000313" key="3">
    <source>
        <dbReference type="Proteomes" id="UP000703269"/>
    </source>
</evidence>
<keyword evidence="3" id="KW-1185">Reference proteome</keyword>
<comment type="caution">
    <text evidence="2">The sequence shown here is derived from an EMBL/GenBank/DDBJ whole genome shotgun (WGS) entry which is preliminary data.</text>
</comment>
<feature type="region of interest" description="Disordered" evidence="1">
    <location>
        <begin position="58"/>
        <end position="81"/>
    </location>
</feature>
<feature type="compositionally biased region" description="Polar residues" evidence="1">
    <location>
        <begin position="64"/>
        <end position="81"/>
    </location>
</feature>
<dbReference type="EMBL" id="BPQB01000027">
    <property type="protein sequence ID" value="GJE92654.1"/>
    <property type="molecule type" value="Genomic_DNA"/>
</dbReference>
<evidence type="ECO:0000256" key="1">
    <source>
        <dbReference type="SAM" id="MobiDB-lite"/>
    </source>
</evidence>
<organism evidence="2 3">
    <name type="scientific">Phanerochaete sordida</name>
    <dbReference type="NCBI Taxonomy" id="48140"/>
    <lineage>
        <taxon>Eukaryota</taxon>
        <taxon>Fungi</taxon>
        <taxon>Dikarya</taxon>
        <taxon>Basidiomycota</taxon>
        <taxon>Agaricomycotina</taxon>
        <taxon>Agaricomycetes</taxon>
        <taxon>Polyporales</taxon>
        <taxon>Phanerochaetaceae</taxon>
        <taxon>Phanerochaete</taxon>
    </lineage>
</organism>
<evidence type="ECO:0000313" key="2">
    <source>
        <dbReference type="EMBL" id="GJE92654.1"/>
    </source>
</evidence>
<protein>
    <submittedName>
        <fullName evidence="2">Uncharacterized protein</fullName>
    </submittedName>
</protein>
<sequence>MNPAFDCGFVHCFAAAKEAVTEAKHLILLHNTYDICDGHFLMTVRSDRDMKDLVSRCAAKHNNRSSSKPSVRTLQKAFTHT</sequence>
<gene>
    <name evidence="2" type="ORF">PsYK624_088090</name>
</gene>
<reference evidence="2 3" key="1">
    <citation type="submission" date="2021-08" db="EMBL/GenBank/DDBJ databases">
        <title>Draft Genome Sequence of Phanerochaete sordida strain YK-624.</title>
        <authorList>
            <person name="Mori T."/>
            <person name="Dohra H."/>
            <person name="Suzuki T."/>
            <person name="Kawagishi H."/>
            <person name="Hirai H."/>
        </authorList>
    </citation>
    <scope>NUCLEOTIDE SEQUENCE [LARGE SCALE GENOMIC DNA]</scope>
    <source>
        <strain evidence="2 3">YK-624</strain>
    </source>
</reference>
<dbReference type="AlphaFoldDB" id="A0A9P3GE32"/>
<proteinExistence type="predicted"/>
<name>A0A9P3GE32_9APHY</name>
<dbReference type="Proteomes" id="UP000703269">
    <property type="component" value="Unassembled WGS sequence"/>
</dbReference>